<dbReference type="Pfam" id="PF02515">
    <property type="entry name" value="CoA_transf_3"/>
    <property type="match status" value="1"/>
</dbReference>
<dbReference type="RefSeq" id="WP_083073199.1">
    <property type="nucleotide sequence ID" value="NZ_AP022615.1"/>
</dbReference>
<organism evidence="2 3">
    <name type="scientific">Mycobacterium heidelbergense</name>
    <dbReference type="NCBI Taxonomy" id="53376"/>
    <lineage>
        <taxon>Bacteria</taxon>
        <taxon>Bacillati</taxon>
        <taxon>Actinomycetota</taxon>
        <taxon>Actinomycetes</taxon>
        <taxon>Mycobacteriales</taxon>
        <taxon>Mycobacteriaceae</taxon>
        <taxon>Mycobacterium</taxon>
        <taxon>Mycobacterium simiae complex</taxon>
    </lineage>
</organism>
<comment type="caution">
    <text evidence="2">The sequence shown here is derived from an EMBL/GenBank/DDBJ whole genome shotgun (WGS) entry which is preliminary data.</text>
</comment>
<dbReference type="STRING" id="53376.BST25_06550"/>
<accession>A0A1X0DRZ5</accession>
<proteinExistence type="predicted"/>
<protein>
    <submittedName>
        <fullName evidence="2">CoA transferase</fullName>
    </submittedName>
</protein>
<dbReference type="EMBL" id="MVHR01000006">
    <property type="protein sequence ID" value="ORA75141.1"/>
    <property type="molecule type" value="Genomic_DNA"/>
</dbReference>
<name>A0A1X0DRZ5_MYCHE</name>
<keyword evidence="1 2" id="KW-0808">Transferase</keyword>
<sequence length="394" mass="42350">MPDRPNNKPAKPLDGFRVLDFTQNVAGPLAGQVLADLGAEVIKVEAPGGEAARQITAVLPGRPPLATYFLPNNRGKKSVTVDLRTEEGKRQILRLADTADVVLEGFRPGVMERMGLGPDDLRSRNPKLIYARLSAYGGNGPNGSRPGVDLMVAAESGMTTGMPTPDGKPQIIPFQLVDNASGHVLAQAVLAALLNRERHGVADTVRVAMYDVAVGLQANQLTMHLNKPSAASEPKPKRRKGVGFATQPSDAFRAADGHLVISAYVPKHWAKLCEIIGRPDLLDDERFADQRARALNYPELTEELEKALAAKTAAAWVELLQQGGLMACLAYSWKQVVDTPLFAENELALRVGDGEDAITVIRTPARYASFDAVAADPPPTAGQHNDAFLVREPV</sequence>
<dbReference type="Proteomes" id="UP000192566">
    <property type="component" value="Unassembled WGS sequence"/>
</dbReference>
<dbReference type="Gene3D" id="3.30.1540.10">
    <property type="entry name" value="formyl-coa transferase, domain 3"/>
    <property type="match status" value="1"/>
</dbReference>
<dbReference type="InterPro" id="IPR044855">
    <property type="entry name" value="CoA-Trfase_III_dom3_sf"/>
</dbReference>
<dbReference type="Gene3D" id="3.40.50.10540">
    <property type="entry name" value="Crotonobetainyl-coa:carnitine coa-transferase, domain 1"/>
    <property type="match status" value="1"/>
</dbReference>
<dbReference type="InterPro" id="IPR003673">
    <property type="entry name" value="CoA-Trfase_fam_III"/>
</dbReference>
<reference evidence="2 3" key="1">
    <citation type="submission" date="2017-02" db="EMBL/GenBank/DDBJ databases">
        <title>The new phylogeny of genus Mycobacterium.</title>
        <authorList>
            <person name="Tortoli E."/>
            <person name="Trovato A."/>
            <person name="Cirillo D.M."/>
        </authorList>
    </citation>
    <scope>NUCLEOTIDE SEQUENCE [LARGE SCALE GENOMIC DNA]</scope>
    <source>
        <strain evidence="2 3">DSM 44471</strain>
    </source>
</reference>
<dbReference type="SUPFAM" id="SSF89796">
    <property type="entry name" value="CoA-transferase family III (CaiB/BaiF)"/>
    <property type="match status" value="1"/>
</dbReference>
<dbReference type="PANTHER" id="PTHR48207">
    <property type="entry name" value="SUCCINATE--HYDROXYMETHYLGLUTARATE COA-TRANSFERASE"/>
    <property type="match status" value="1"/>
</dbReference>
<gene>
    <name evidence="2" type="ORF">BST25_06550</name>
</gene>
<dbReference type="InterPro" id="IPR050483">
    <property type="entry name" value="CoA-transferase_III_domain"/>
</dbReference>
<evidence type="ECO:0000313" key="3">
    <source>
        <dbReference type="Proteomes" id="UP000192566"/>
    </source>
</evidence>
<dbReference type="PANTHER" id="PTHR48207:SF3">
    <property type="entry name" value="SUCCINATE--HYDROXYMETHYLGLUTARATE COA-TRANSFERASE"/>
    <property type="match status" value="1"/>
</dbReference>
<keyword evidence="3" id="KW-1185">Reference proteome</keyword>
<dbReference type="GO" id="GO:0008410">
    <property type="term" value="F:CoA-transferase activity"/>
    <property type="evidence" value="ECO:0007669"/>
    <property type="project" value="TreeGrafter"/>
</dbReference>
<dbReference type="AlphaFoldDB" id="A0A1X0DRZ5"/>
<dbReference type="InterPro" id="IPR023606">
    <property type="entry name" value="CoA-Trfase_III_dom_1_sf"/>
</dbReference>
<evidence type="ECO:0000256" key="1">
    <source>
        <dbReference type="ARBA" id="ARBA00022679"/>
    </source>
</evidence>
<evidence type="ECO:0000313" key="2">
    <source>
        <dbReference type="EMBL" id="ORA75141.1"/>
    </source>
</evidence>
<dbReference type="OrthoDB" id="9797653at2"/>